<evidence type="ECO:0000256" key="6">
    <source>
        <dbReference type="ARBA" id="ARBA00023228"/>
    </source>
</evidence>
<evidence type="ECO:0000313" key="13">
    <source>
        <dbReference type="Proteomes" id="UP000242381"/>
    </source>
</evidence>
<evidence type="ECO:0000256" key="3">
    <source>
        <dbReference type="ARBA" id="ARBA00004496"/>
    </source>
</evidence>
<dbReference type="GO" id="GO:0016020">
    <property type="term" value="C:membrane"/>
    <property type="evidence" value="ECO:0007669"/>
    <property type="project" value="UniProtKB-SubCell"/>
</dbReference>
<dbReference type="Proteomes" id="UP000242381">
    <property type="component" value="Unassembled WGS sequence"/>
</dbReference>
<evidence type="ECO:0000259" key="11">
    <source>
        <dbReference type="PROSITE" id="PS51886"/>
    </source>
</evidence>
<evidence type="ECO:0000256" key="7">
    <source>
        <dbReference type="ARBA" id="ARBA00039594"/>
    </source>
</evidence>
<feature type="region of interest" description="Disordered" evidence="10">
    <location>
        <begin position="139"/>
        <end position="169"/>
    </location>
</feature>
<evidence type="ECO:0000256" key="10">
    <source>
        <dbReference type="SAM" id="MobiDB-lite"/>
    </source>
</evidence>
<evidence type="ECO:0000256" key="9">
    <source>
        <dbReference type="ARBA" id="ARBA00042134"/>
    </source>
</evidence>
<dbReference type="OMA" id="DMEFLEM"/>
<organism evidence="12 13">
    <name type="scientific">Rhizopus microsporus</name>
    <dbReference type="NCBI Taxonomy" id="58291"/>
    <lineage>
        <taxon>Eukaryota</taxon>
        <taxon>Fungi</taxon>
        <taxon>Fungi incertae sedis</taxon>
        <taxon>Mucoromycota</taxon>
        <taxon>Mucoromycotina</taxon>
        <taxon>Mucoromycetes</taxon>
        <taxon>Mucorales</taxon>
        <taxon>Mucorineae</taxon>
        <taxon>Rhizopodaceae</taxon>
        <taxon>Rhizopus</taxon>
    </lineage>
</organism>
<feature type="domain" description="TLDc" evidence="11">
    <location>
        <begin position="227"/>
        <end position="402"/>
    </location>
</feature>
<accession>A0A1X0RMP9</accession>
<dbReference type="VEuPathDB" id="FungiDB:BCV72DRAFT_231119"/>
<dbReference type="PROSITE" id="PS51886">
    <property type="entry name" value="TLDC"/>
    <property type="match status" value="1"/>
</dbReference>
<dbReference type="PANTHER" id="PTHR23354:SF131">
    <property type="entry name" value="MTOR-ASSOCIATED PROTEIN MEAK7"/>
    <property type="match status" value="1"/>
</dbReference>
<evidence type="ECO:0000256" key="4">
    <source>
        <dbReference type="ARBA" id="ARBA00022490"/>
    </source>
</evidence>
<sequence length="449" mass="52025">MGNHTSRENTKEEELLSKWTNEERKQLVENKQALPEYYSKELFDSLTERTRLDYLQTAYDILKLKNTQKIYDIFQICVKKHKISLQTFVLWTVTSSIPLWYSQAGQNVIIKDIHQHDPKRLVDYLLNYAIEQKEKSESTDWLFEEQEEKESKRGSDKDDWKAKSTSSPSTLSDIEFMDWLKNVPCMFNLFYLIAEYAFLGCTQKDKDSLHQRRLAHLASPQLSSFSELVSPYDYFMLMQHVPTHCLSSDTKGINHQLLYSSKRDGISWQVFVNKIVGQGATLIIIKSKDGSIFGGYADEAWEYQRTNWYGNISNFLFQLSPKYGAWFGQDVNNHYQYLCWGKKSLPNGLGMGGQFDYCGLWVDADFLNGHSRAGPSCSTFKSPQLTKDDTFTIDKVEAWLIKPIEKDEQDDTNGKGVLNYSEDMEFMEMAGKKMYSKDLAPPPSREQES</sequence>
<reference evidence="12 13" key="1">
    <citation type="journal article" date="2016" name="Proc. Natl. Acad. Sci. U.S.A.">
        <title>Lipid metabolic changes in an early divergent fungus govern the establishment of a mutualistic symbiosis with endobacteria.</title>
        <authorList>
            <person name="Lastovetsky O.A."/>
            <person name="Gaspar M.L."/>
            <person name="Mondo S.J."/>
            <person name="LaButti K.M."/>
            <person name="Sandor L."/>
            <person name="Grigoriev I.V."/>
            <person name="Henry S.A."/>
            <person name="Pawlowska T.E."/>
        </authorList>
    </citation>
    <scope>NUCLEOTIDE SEQUENCE [LARGE SCALE GENOMIC DNA]</scope>
    <source>
        <strain evidence="12 13">ATCC 11559</strain>
    </source>
</reference>
<gene>
    <name evidence="12" type="ORF">BCV71DRAFT_229900</name>
</gene>
<evidence type="ECO:0000256" key="5">
    <source>
        <dbReference type="ARBA" id="ARBA00023136"/>
    </source>
</evidence>
<feature type="compositionally biased region" description="Basic and acidic residues" evidence="10">
    <location>
        <begin position="149"/>
        <end position="162"/>
    </location>
</feature>
<dbReference type="SMART" id="SM00584">
    <property type="entry name" value="TLDc"/>
    <property type="match status" value="1"/>
</dbReference>
<evidence type="ECO:0000256" key="1">
    <source>
        <dbReference type="ARBA" id="ARBA00004370"/>
    </source>
</evidence>
<evidence type="ECO:0000256" key="2">
    <source>
        <dbReference type="ARBA" id="ARBA00004371"/>
    </source>
</evidence>
<keyword evidence="6" id="KW-0458">Lysosome</keyword>
<dbReference type="GO" id="GO:0005634">
    <property type="term" value="C:nucleus"/>
    <property type="evidence" value="ECO:0007669"/>
    <property type="project" value="TreeGrafter"/>
</dbReference>
<dbReference type="PANTHER" id="PTHR23354">
    <property type="entry name" value="NUCLEOLAR PROTEIN 7/ESTROGEN RECEPTOR COACTIVATOR-RELATED"/>
    <property type="match status" value="1"/>
</dbReference>
<dbReference type="GO" id="GO:0006979">
    <property type="term" value="P:response to oxidative stress"/>
    <property type="evidence" value="ECO:0007669"/>
    <property type="project" value="TreeGrafter"/>
</dbReference>
<name>A0A1X0RMP9_RHIZD</name>
<dbReference type="InterPro" id="IPR006571">
    <property type="entry name" value="TLDc_dom"/>
</dbReference>
<protein>
    <recommendedName>
        <fullName evidence="7">MTOR-associated protein MEAK7</fullName>
    </recommendedName>
    <alternativeName>
        <fullName evidence="9">TBC/LysM-associated domain-containing protein 1</fullName>
    </alternativeName>
    <alternativeName>
        <fullName evidence="8">TLD domain-containing protein 1</fullName>
    </alternativeName>
</protein>
<comment type="subcellular location">
    <subcellularLocation>
        <location evidence="3">Cytoplasm</location>
    </subcellularLocation>
    <subcellularLocation>
        <location evidence="2">Lysosome</location>
    </subcellularLocation>
    <subcellularLocation>
        <location evidence="1">Membrane</location>
    </subcellularLocation>
</comment>
<proteinExistence type="predicted"/>
<dbReference type="EMBL" id="KV921548">
    <property type="protein sequence ID" value="ORE13315.1"/>
    <property type="molecule type" value="Genomic_DNA"/>
</dbReference>
<keyword evidence="5" id="KW-0472">Membrane</keyword>
<dbReference type="AlphaFoldDB" id="A0A1X0RMP9"/>
<keyword evidence="4" id="KW-0963">Cytoplasm</keyword>
<evidence type="ECO:0000313" key="12">
    <source>
        <dbReference type="EMBL" id="ORE13315.1"/>
    </source>
</evidence>
<dbReference type="Pfam" id="PF07534">
    <property type="entry name" value="TLD"/>
    <property type="match status" value="1"/>
</dbReference>
<dbReference type="GO" id="GO:0005737">
    <property type="term" value="C:cytoplasm"/>
    <property type="evidence" value="ECO:0007669"/>
    <property type="project" value="UniProtKB-SubCell"/>
</dbReference>
<evidence type="ECO:0000256" key="8">
    <source>
        <dbReference type="ARBA" id="ARBA00041780"/>
    </source>
</evidence>